<feature type="region of interest" description="Disordered" evidence="1">
    <location>
        <begin position="341"/>
        <end position="365"/>
    </location>
</feature>
<proteinExistence type="predicted"/>
<evidence type="ECO:0000313" key="2">
    <source>
        <dbReference type="EMBL" id="KAK9394926.1"/>
    </source>
</evidence>
<organism evidence="2 3">
    <name type="scientific">Crotalus adamanteus</name>
    <name type="common">Eastern diamondback rattlesnake</name>
    <dbReference type="NCBI Taxonomy" id="8729"/>
    <lineage>
        <taxon>Eukaryota</taxon>
        <taxon>Metazoa</taxon>
        <taxon>Chordata</taxon>
        <taxon>Craniata</taxon>
        <taxon>Vertebrata</taxon>
        <taxon>Euteleostomi</taxon>
        <taxon>Lepidosauria</taxon>
        <taxon>Squamata</taxon>
        <taxon>Bifurcata</taxon>
        <taxon>Unidentata</taxon>
        <taxon>Episquamata</taxon>
        <taxon>Toxicofera</taxon>
        <taxon>Serpentes</taxon>
        <taxon>Colubroidea</taxon>
        <taxon>Viperidae</taxon>
        <taxon>Crotalinae</taxon>
        <taxon>Crotalus</taxon>
    </lineage>
</organism>
<accession>A0AAW1AZI1</accession>
<dbReference type="Proteomes" id="UP001474421">
    <property type="component" value="Unassembled WGS sequence"/>
</dbReference>
<feature type="region of interest" description="Disordered" evidence="1">
    <location>
        <begin position="1"/>
        <end position="87"/>
    </location>
</feature>
<sequence length="443" mass="49321">MSSLTSSNSQVGSCYGNQSDKRHSQVPFRSFVSPSSSSHRGAPTAHTAAEEELSGRPLPARSAAAPPTGTVKQGAGRGRADVTGRKRRKMAAARTATVFRCQLCRRSAFAGRRSHLYSAGHQRRLRAALARLGEKVAAARAAARRAEVLPFQAGEHERRAWCPCCSREVQRHLSRGARTVLHGGFLQHLASPEHGRAVAAFWRKNRADPKLKADFLLSAAEYRRFQESLCKALDAYEEKEDVAIQEAAAHIRNIEQKRREMVQAILEPQRADTLGDGSTAVNTFTGNLSDSPFAMEEQEQPGSSWNTFLQEDPSCASRTVPELQYPETGQPLTFIGHQETGREGNVHTGAKPPWLMNEEEEGERQIGPSYEEFLKEKQKQKLKQLPPNRVGANFDHSCQTGDGWLPSFGRVWNHGRRWQSRHQFKAESGNKQPESKRKRPLTS</sequence>
<evidence type="ECO:0000256" key="1">
    <source>
        <dbReference type="SAM" id="MobiDB-lite"/>
    </source>
</evidence>
<dbReference type="EMBL" id="JAOTOJ010000010">
    <property type="protein sequence ID" value="KAK9394926.1"/>
    <property type="molecule type" value="Genomic_DNA"/>
</dbReference>
<dbReference type="AlphaFoldDB" id="A0AAW1AZI1"/>
<gene>
    <name evidence="2" type="ORF">NXF25_014272</name>
</gene>
<feature type="compositionally biased region" description="Low complexity" evidence="1">
    <location>
        <begin position="25"/>
        <end position="38"/>
    </location>
</feature>
<evidence type="ECO:0000313" key="3">
    <source>
        <dbReference type="Proteomes" id="UP001474421"/>
    </source>
</evidence>
<reference evidence="2 3" key="1">
    <citation type="journal article" date="2024" name="Proc. Natl. Acad. Sci. U.S.A.">
        <title>The genetic regulatory architecture and epigenomic basis for age-related changes in rattlesnake venom.</title>
        <authorList>
            <person name="Hogan M.P."/>
            <person name="Holding M.L."/>
            <person name="Nystrom G.S."/>
            <person name="Colston T.J."/>
            <person name="Bartlett D.A."/>
            <person name="Mason A.J."/>
            <person name="Ellsworth S.A."/>
            <person name="Rautsaw R.M."/>
            <person name="Lawrence K.C."/>
            <person name="Strickland J.L."/>
            <person name="He B."/>
            <person name="Fraser P."/>
            <person name="Margres M.J."/>
            <person name="Gilbert D.M."/>
            <person name="Gibbs H.L."/>
            <person name="Parkinson C.L."/>
            <person name="Rokyta D.R."/>
        </authorList>
    </citation>
    <scope>NUCLEOTIDE SEQUENCE [LARGE SCALE GENOMIC DNA]</scope>
    <source>
        <strain evidence="2">DRR0105</strain>
    </source>
</reference>
<dbReference type="Pfam" id="PF14968">
    <property type="entry name" value="CCDC84"/>
    <property type="match status" value="1"/>
</dbReference>
<keyword evidence="3" id="KW-1185">Reference proteome</keyword>
<comment type="caution">
    <text evidence="2">The sequence shown here is derived from an EMBL/GenBank/DDBJ whole genome shotgun (WGS) entry which is preliminary data.</text>
</comment>
<dbReference type="InterPro" id="IPR028015">
    <property type="entry name" value="CCDC84-like"/>
</dbReference>
<name>A0AAW1AZI1_CROAD</name>
<feature type="region of interest" description="Disordered" evidence="1">
    <location>
        <begin position="419"/>
        <end position="443"/>
    </location>
</feature>
<feature type="compositionally biased region" description="Low complexity" evidence="1">
    <location>
        <begin position="56"/>
        <end position="67"/>
    </location>
</feature>
<protein>
    <submittedName>
        <fullName evidence="2">Coiled-coil domain-containing protein 84</fullName>
    </submittedName>
</protein>
<dbReference type="PANTHER" id="PTHR31198:SF1">
    <property type="entry name" value="CENTROSOMAL AT-AC SPLICING FACTOR"/>
    <property type="match status" value="1"/>
</dbReference>
<feature type="compositionally biased region" description="Polar residues" evidence="1">
    <location>
        <begin position="1"/>
        <end position="18"/>
    </location>
</feature>
<dbReference type="PANTHER" id="PTHR31198">
    <property type="entry name" value="COILED-COIL DOMAIN-CONTAINING PROTEIN 84"/>
    <property type="match status" value="1"/>
</dbReference>